<organism evidence="1 2">
    <name type="scientific">Bartonella callosciuri</name>
    <dbReference type="NCBI Taxonomy" id="686223"/>
    <lineage>
        <taxon>Bacteria</taxon>
        <taxon>Pseudomonadati</taxon>
        <taxon>Pseudomonadota</taxon>
        <taxon>Alphaproteobacteria</taxon>
        <taxon>Hyphomicrobiales</taxon>
        <taxon>Bartonellaceae</taxon>
        <taxon>Bartonella</taxon>
    </lineage>
</organism>
<reference evidence="1 2" key="1">
    <citation type="submission" date="2020-08" db="EMBL/GenBank/DDBJ databases">
        <title>Genomic Encyclopedia of Type Strains, Phase IV (KMG-IV): sequencing the most valuable type-strain genomes for metagenomic binning, comparative biology and taxonomic classification.</title>
        <authorList>
            <person name="Goeker M."/>
        </authorList>
    </citation>
    <scope>NUCLEOTIDE SEQUENCE [LARGE SCALE GENOMIC DNA]</scope>
    <source>
        <strain evidence="1 2">DSM 28538</strain>
    </source>
</reference>
<dbReference type="EMBL" id="JACHIM010000011">
    <property type="protein sequence ID" value="MBB5074413.1"/>
    <property type="molecule type" value="Genomic_DNA"/>
</dbReference>
<name>A0A840NWW6_9HYPH</name>
<gene>
    <name evidence="1" type="ORF">HNQ69_001555</name>
</gene>
<comment type="caution">
    <text evidence="1">The sequence shown here is derived from an EMBL/GenBank/DDBJ whole genome shotgun (WGS) entry which is preliminary data.</text>
</comment>
<dbReference type="Gene3D" id="2.30.30.110">
    <property type="match status" value="1"/>
</dbReference>
<evidence type="ECO:0008006" key="3">
    <source>
        <dbReference type="Google" id="ProtNLM"/>
    </source>
</evidence>
<evidence type="ECO:0000313" key="1">
    <source>
        <dbReference type="EMBL" id="MBB5074413.1"/>
    </source>
</evidence>
<sequence>MFKAGDVVRYYYLWHEQSQKGEDSGRKSRPACVVVKTETHFFLFPITSQEPHDLQLSLKIPETECKRTKLKKDSWLRLDEFNIVACGDLFDFESTKPQGYFSIAFMRKIALKIKEIKAMQLLKKVSRH</sequence>
<keyword evidence="2" id="KW-1185">Reference proteome</keyword>
<proteinExistence type="predicted"/>
<accession>A0A840NWW6</accession>
<dbReference type="Proteomes" id="UP000561417">
    <property type="component" value="Unassembled WGS sequence"/>
</dbReference>
<protein>
    <recommendedName>
        <fullName evidence="3">PemK-like protein</fullName>
    </recommendedName>
</protein>
<dbReference type="InterPro" id="IPR011067">
    <property type="entry name" value="Plasmid_toxin/cell-grow_inhib"/>
</dbReference>
<dbReference type="RefSeq" id="WP_183229321.1">
    <property type="nucleotide sequence ID" value="NZ_JACHIM010000011.1"/>
</dbReference>
<dbReference type="AlphaFoldDB" id="A0A840NWW6"/>
<evidence type="ECO:0000313" key="2">
    <source>
        <dbReference type="Proteomes" id="UP000561417"/>
    </source>
</evidence>